<comment type="similarity">
    <text evidence="2">Belongs to the oxygen-dependent FAD-linked oxidoreductase family.</text>
</comment>
<keyword evidence="4" id="KW-0274">FAD</keyword>
<protein>
    <submittedName>
        <fullName evidence="7">FAD/FMN-containing dehydrogenase</fullName>
    </submittedName>
</protein>
<dbReference type="InterPro" id="IPR036318">
    <property type="entry name" value="FAD-bd_PCMH-like_sf"/>
</dbReference>
<dbReference type="PROSITE" id="PS00862">
    <property type="entry name" value="OX2_COVAL_FAD"/>
    <property type="match status" value="1"/>
</dbReference>
<keyword evidence="5" id="KW-0560">Oxidoreductase</keyword>
<evidence type="ECO:0000313" key="8">
    <source>
        <dbReference type="Proteomes" id="UP000199435"/>
    </source>
</evidence>
<evidence type="ECO:0000256" key="2">
    <source>
        <dbReference type="ARBA" id="ARBA00005466"/>
    </source>
</evidence>
<dbReference type="Gene3D" id="3.40.462.20">
    <property type="match status" value="1"/>
</dbReference>
<organism evidence="7 8">
    <name type="scientific">Rhizobium miluonense</name>
    <dbReference type="NCBI Taxonomy" id="411945"/>
    <lineage>
        <taxon>Bacteria</taxon>
        <taxon>Pseudomonadati</taxon>
        <taxon>Pseudomonadota</taxon>
        <taxon>Alphaproteobacteria</taxon>
        <taxon>Hyphomicrobiales</taxon>
        <taxon>Rhizobiaceae</taxon>
        <taxon>Rhizobium/Agrobacterium group</taxon>
        <taxon>Rhizobium</taxon>
    </lineage>
</organism>
<dbReference type="Pfam" id="PF08031">
    <property type="entry name" value="BBE"/>
    <property type="match status" value="1"/>
</dbReference>
<dbReference type="SUPFAM" id="SSF56176">
    <property type="entry name" value="FAD-binding/transporter-associated domain-like"/>
    <property type="match status" value="1"/>
</dbReference>
<dbReference type="EMBL" id="FMAH01000002">
    <property type="protein sequence ID" value="SCB12004.1"/>
    <property type="molecule type" value="Genomic_DNA"/>
</dbReference>
<evidence type="ECO:0000256" key="4">
    <source>
        <dbReference type="ARBA" id="ARBA00022827"/>
    </source>
</evidence>
<keyword evidence="3" id="KW-0285">Flavoprotein</keyword>
<dbReference type="Gene3D" id="3.30.465.10">
    <property type="match status" value="1"/>
</dbReference>
<dbReference type="InterPro" id="IPR012951">
    <property type="entry name" value="BBE"/>
</dbReference>
<dbReference type="GO" id="GO:0071949">
    <property type="term" value="F:FAD binding"/>
    <property type="evidence" value="ECO:0007669"/>
    <property type="project" value="InterPro"/>
</dbReference>
<evidence type="ECO:0000256" key="1">
    <source>
        <dbReference type="ARBA" id="ARBA00001974"/>
    </source>
</evidence>
<dbReference type="InterPro" id="IPR050416">
    <property type="entry name" value="FAD-linked_Oxidoreductase"/>
</dbReference>
<accession>A0A1C3U944</accession>
<dbReference type="STRING" id="411945.GA0061102_1002183"/>
<sequence>MNVEQPANTSLGAVLASTPALEQLRQDLRGDLVLPADPTYEQARRVWNGAIDKRPAAIVFCADTDDVIKAVTFARVHRLLVAVRSGGHNVAGLSLCDDGIVIDLSRMKGMQVDPERRIARAEAGLNLGEFDRATQAHGLATTMGVNSDTGIAGLTLGGGFGKLGRKHGLTCDNLIAAEIVTADGTLLRTSASEHPDLFWGLRGGGGNFGIVTAFEYRLHPVGPALLVGSVLHSYDHARGAMKFYHEFSRQAPDELSVDAALVTTPSGDRFFSISACYVGPQEAGEPILAPLMKFGSPVESSLAARPYLQIQSGGDALFPRGRRYYWKAQFLNHIGDGIIDALLDTYAKAPSHASLLVFQQVGGAIARTSKSDSPYVNRDALYDCFPIAIWDAPADDEANMRWARELWSAVRPYSTSGVYANNLGDEGEDRVRDAYGENYARLVALKNKYDPTNLFRLNQNIKPTV</sequence>
<dbReference type="Gene3D" id="3.30.43.10">
    <property type="entry name" value="Uridine Diphospho-n-acetylenolpyruvylglucosamine Reductase, domain 2"/>
    <property type="match status" value="1"/>
</dbReference>
<proteinExistence type="inferred from homology"/>
<keyword evidence="8" id="KW-1185">Reference proteome</keyword>
<dbReference type="GO" id="GO:0016491">
    <property type="term" value="F:oxidoreductase activity"/>
    <property type="evidence" value="ECO:0007669"/>
    <property type="project" value="UniProtKB-KW"/>
</dbReference>
<evidence type="ECO:0000256" key="3">
    <source>
        <dbReference type="ARBA" id="ARBA00022630"/>
    </source>
</evidence>
<comment type="cofactor">
    <cofactor evidence="1">
        <name>FAD</name>
        <dbReference type="ChEBI" id="CHEBI:57692"/>
    </cofactor>
</comment>
<gene>
    <name evidence="7" type="ORF">GA0061102_1002183</name>
</gene>
<dbReference type="InterPro" id="IPR016166">
    <property type="entry name" value="FAD-bd_PCMH"/>
</dbReference>
<evidence type="ECO:0000313" key="7">
    <source>
        <dbReference type="EMBL" id="SCB12004.1"/>
    </source>
</evidence>
<dbReference type="PANTHER" id="PTHR42973">
    <property type="entry name" value="BINDING OXIDOREDUCTASE, PUTATIVE (AFU_ORTHOLOGUE AFUA_1G17690)-RELATED"/>
    <property type="match status" value="1"/>
</dbReference>
<feature type="domain" description="FAD-binding PCMH-type" evidence="6">
    <location>
        <begin position="51"/>
        <end position="221"/>
    </location>
</feature>
<dbReference type="InterPro" id="IPR006093">
    <property type="entry name" value="Oxy_OxRdtase_FAD_BS"/>
</dbReference>
<evidence type="ECO:0000259" key="6">
    <source>
        <dbReference type="PROSITE" id="PS51387"/>
    </source>
</evidence>
<reference evidence="8" key="1">
    <citation type="submission" date="2016-08" db="EMBL/GenBank/DDBJ databases">
        <authorList>
            <person name="Varghese N."/>
            <person name="Submissions Spin"/>
        </authorList>
    </citation>
    <scope>NUCLEOTIDE SEQUENCE [LARGE SCALE GENOMIC DNA]</scope>
    <source>
        <strain evidence="8">HAMBI 2971</strain>
    </source>
</reference>
<dbReference type="InterPro" id="IPR016169">
    <property type="entry name" value="FAD-bd_PCMH_sub2"/>
</dbReference>
<dbReference type="RefSeq" id="WP_092843990.1">
    <property type="nucleotide sequence ID" value="NZ_FMAH01000002.1"/>
</dbReference>
<name>A0A1C3U944_9HYPH</name>
<dbReference type="PROSITE" id="PS51387">
    <property type="entry name" value="FAD_PCMH"/>
    <property type="match status" value="1"/>
</dbReference>
<evidence type="ECO:0000256" key="5">
    <source>
        <dbReference type="ARBA" id="ARBA00023002"/>
    </source>
</evidence>
<dbReference type="InterPro" id="IPR016167">
    <property type="entry name" value="FAD-bd_PCMH_sub1"/>
</dbReference>
<dbReference type="AlphaFoldDB" id="A0A1C3U944"/>
<dbReference type="PANTHER" id="PTHR42973:SF39">
    <property type="entry name" value="FAD-BINDING PCMH-TYPE DOMAIN-CONTAINING PROTEIN"/>
    <property type="match status" value="1"/>
</dbReference>
<dbReference type="Proteomes" id="UP000199435">
    <property type="component" value="Unassembled WGS sequence"/>
</dbReference>
<dbReference type="OrthoDB" id="9775082at2"/>
<dbReference type="Pfam" id="PF01565">
    <property type="entry name" value="FAD_binding_4"/>
    <property type="match status" value="1"/>
</dbReference>
<dbReference type="InterPro" id="IPR006094">
    <property type="entry name" value="Oxid_FAD_bind_N"/>
</dbReference>